<evidence type="ECO:0000256" key="1">
    <source>
        <dbReference type="ARBA" id="ARBA00000382"/>
    </source>
</evidence>
<comment type="catalytic activity">
    <reaction evidence="1">
        <text>Hydrolysis of (1-&gt;3)-beta-D-glucosidic linkages in (1-&gt;3)-beta-D-glucans.</text>
        <dbReference type="EC" id="3.2.1.39"/>
    </reaction>
</comment>
<protein>
    <recommendedName>
        <fullName evidence="3">glucan endo-1,3-beta-D-glucosidase</fullName>
        <ecNumber evidence="3">3.2.1.39</ecNumber>
    </recommendedName>
</protein>
<proteinExistence type="inferred from homology"/>
<dbReference type="Pfam" id="PF07983">
    <property type="entry name" value="X8"/>
    <property type="match status" value="2"/>
</dbReference>
<evidence type="ECO:0000256" key="3">
    <source>
        <dbReference type="ARBA" id="ARBA00012780"/>
    </source>
</evidence>
<dbReference type="InterPro" id="IPR044965">
    <property type="entry name" value="Glyco_hydro_17_plant"/>
</dbReference>
<evidence type="ECO:0000256" key="7">
    <source>
        <dbReference type="ARBA" id="ARBA00023295"/>
    </source>
</evidence>
<comment type="similarity">
    <text evidence="2 8">Belongs to the glycosyl hydrolase 17 family.</text>
</comment>
<feature type="domain" description="X8" evidence="9">
    <location>
        <begin position="389"/>
        <end position="473"/>
    </location>
</feature>
<dbReference type="EC" id="3.2.1.39" evidence="3"/>
<name>A0A8T2ACP0_9BRAS</name>
<evidence type="ECO:0000256" key="2">
    <source>
        <dbReference type="ARBA" id="ARBA00008773"/>
    </source>
</evidence>
<dbReference type="GO" id="GO:0005975">
    <property type="term" value="P:carbohydrate metabolic process"/>
    <property type="evidence" value="ECO:0007669"/>
    <property type="project" value="InterPro"/>
</dbReference>
<evidence type="ECO:0000256" key="4">
    <source>
        <dbReference type="ARBA" id="ARBA00022729"/>
    </source>
</evidence>
<evidence type="ECO:0000259" key="9">
    <source>
        <dbReference type="SMART" id="SM00768"/>
    </source>
</evidence>
<dbReference type="Proteomes" id="UP000694240">
    <property type="component" value="Chromosome 9"/>
</dbReference>
<evidence type="ECO:0000256" key="6">
    <source>
        <dbReference type="ARBA" id="ARBA00023157"/>
    </source>
</evidence>
<dbReference type="GO" id="GO:0042973">
    <property type="term" value="F:glucan endo-1,3-beta-D-glucosidase activity"/>
    <property type="evidence" value="ECO:0007669"/>
    <property type="project" value="UniProtKB-EC"/>
</dbReference>
<comment type="caution">
    <text evidence="10">The sequence shown here is derived from an EMBL/GenBank/DDBJ whole genome shotgun (WGS) entry which is preliminary data.</text>
</comment>
<dbReference type="InterPro" id="IPR000490">
    <property type="entry name" value="Glyco_hydro_17"/>
</dbReference>
<keyword evidence="6" id="KW-1015">Disulfide bond</keyword>
<dbReference type="FunFam" id="1.20.58.1040:FF:000003">
    <property type="entry name" value="glucan endo-1,3-beta-glucosidase 7"/>
    <property type="match status" value="2"/>
</dbReference>
<keyword evidence="5 10" id="KW-0378">Hydrolase</keyword>
<keyword evidence="11" id="KW-1185">Reference proteome</keyword>
<accession>A0A8T2ACP0</accession>
<evidence type="ECO:0000313" key="10">
    <source>
        <dbReference type="EMBL" id="KAG7569774.1"/>
    </source>
</evidence>
<dbReference type="Pfam" id="PF00332">
    <property type="entry name" value="Glyco_hydro_17"/>
    <property type="match status" value="1"/>
</dbReference>
<evidence type="ECO:0000313" key="11">
    <source>
        <dbReference type="Proteomes" id="UP000694240"/>
    </source>
</evidence>
<keyword evidence="7" id="KW-0326">Glycosidase</keyword>
<dbReference type="InterPro" id="IPR012946">
    <property type="entry name" value="X8"/>
</dbReference>
<evidence type="ECO:0000256" key="5">
    <source>
        <dbReference type="ARBA" id="ARBA00022801"/>
    </source>
</evidence>
<dbReference type="AlphaFoldDB" id="A0A8T2ACP0"/>
<evidence type="ECO:0000256" key="8">
    <source>
        <dbReference type="RuleBase" id="RU004335"/>
    </source>
</evidence>
<sequence>MAKTTRFFTLPFLLKVAGVIFQLSAVTSAIGINYGTLGNLQPPQQVVDFIKTKTTFDSVKIYDANPDILRSFAGSEINVTIMVPNGNIPAMVNVANARQWVAANVLPFHQQIKFKYLCVGNEILSSNDNNLISNLVPAMQSLNEALKASNLTYIKVTTPHAFTISFNHNTPSESRFTDDQKDFFTKILEFHRQAKSPFMINAYTFFTMDPNNVNYAIFGPSKSVTDTNTQHTYNNMFDAVMDATYSAMNALGYGEVDIAVGETGWPTACDAPWCSPQNAANYNLNIIKRAQVIGTPLMPNRHIDIFIFALFNEDGKPGPTRERNWGLFKPDFSAMYDVGVLKGGISPLPPINNPPINNGKCGSGMVTTTNPSTSTCRIPIGEGGGGAESWCIAKQEATDTQLQANIDWVCSQGIDCKPISPGGQCFDNNNMKSRSTFIMNAYYQSKGYSKDACDFRGSGMVTTTNPSTSTCPIPIAEGGGGTESKSGNWCMAKQEATETQLQANIDWVCSQGIDCKPISPGGLCFDNNNIKTRSTFIMNTYYQSKGYSREACDFKGSGIVTNTNPSTSTCVVRGGGGTSISNHSEFF</sequence>
<feature type="domain" description="X8" evidence="9">
    <location>
        <begin position="488"/>
        <end position="572"/>
    </location>
</feature>
<organism evidence="10 11">
    <name type="scientific">Arabidopsis thaliana x Arabidopsis arenosa</name>
    <dbReference type="NCBI Taxonomy" id="1240361"/>
    <lineage>
        <taxon>Eukaryota</taxon>
        <taxon>Viridiplantae</taxon>
        <taxon>Streptophyta</taxon>
        <taxon>Embryophyta</taxon>
        <taxon>Tracheophyta</taxon>
        <taxon>Spermatophyta</taxon>
        <taxon>Magnoliopsida</taxon>
        <taxon>eudicotyledons</taxon>
        <taxon>Gunneridae</taxon>
        <taxon>Pentapetalae</taxon>
        <taxon>rosids</taxon>
        <taxon>malvids</taxon>
        <taxon>Brassicales</taxon>
        <taxon>Brassicaceae</taxon>
        <taxon>Camelineae</taxon>
        <taxon>Arabidopsis</taxon>
    </lineage>
</organism>
<dbReference type="PANTHER" id="PTHR32227">
    <property type="entry name" value="GLUCAN ENDO-1,3-BETA-GLUCOSIDASE BG1-RELATED-RELATED"/>
    <property type="match status" value="1"/>
</dbReference>
<reference evidence="10 11" key="1">
    <citation type="submission" date="2020-12" db="EMBL/GenBank/DDBJ databases">
        <title>Concerted genomic and epigenomic changes stabilize Arabidopsis allopolyploids.</title>
        <authorList>
            <person name="Chen Z."/>
        </authorList>
    </citation>
    <scope>NUCLEOTIDE SEQUENCE [LARGE SCALE GENOMIC DNA]</scope>
    <source>
        <strain evidence="10">Allo738</strain>
        <tissue evidence="10">Leaf</tissue>
    </source>
</reference>
<gene>
    <name evidence="10" type="ORF">ISN45_Aa04g024610</name>
</gene>
<keyword evidence="4" id="KW-0732">Signal</keyword>
<dbReference type="FunFam" id="3.20.20.80:FF:000340">
    <property type="entry name" value="Glycosyl hydrolase family 17 protein"/>
    <property type="match status" value="1"/>
</dbReference>
<dbReference type="SMART" id="SM00768">
    <property type="entry name" value="X8"/>
    <property type="match status" value="2"/>
</dbReference>
<dbReference type="EMBL" id="JAEFBK010000009">
    <property type="protein sequence ID" value="KAG7569774.1"/>
    <property type="molecule type" value="Genomic_DNA"/>
</dbReference>